<proteinExistence type="predicted"/>
<dbReference type="InterPro" id="IPR052895">
    <property type="entry name" value="HetReg/Transcr_Mod"/>
</dbReference>
<evidence type="ECO:0000256" key="1">
    <source>
        <dbReference type="SAM" id="MobiDB-lite"/>
    </source>
</evidence>
<accession>A0A1S8BNT3</accession>
<evidence type="ECO:0000313" key="4">
    <source>
        <dbReference type="Proteomes" id="UP000190776"/>
    </source>
</evidence>
<sequence length="405" mass="44885">MPPSSDLYQPLPPHSNTVRLLEIQPGTLAEPIHCHLFSSSLDPSLAPPSYEAISYVWGCPDLREPVRCNDTTISITSNLADALRRFRSPTDGRVVWADGICINQADDREKGHQVRLMRMIYKRAARVLVWLGRPAPGDEQQPRAAFDALCALANQTRDAGEPPAAWDDEQPSPAITTTSSSTRRTDPDDSLPPSPFSSGTANGGRKRTSALLADRWAALAPFYALPWFRRVWVIQEIALSSALTALHWGLPPSSGTGARIAWSHVARATDRIVALKHRLPLHRLPGALHAHLMGSLWQAEQRRNGSRIPLMTTMLSGDGDGDDEERMTFEELHAKTVALSFVASDPRDRVYALLGIPTRETEPDDGVLYLEPDYGVNLVGVQVRLLQKRRMMAMERGVLLEKYTQ</sequence>
<feature type="domain" description="Heterokaryon incompatibility" evidence="2">
    <location>
        <begin position="50"/>
        <end position="236"/>
    </location>
</feature>
<gene>
    <name evidence="3" type="ORF">BK809_0005892</name>
</gene>
<dbReference type="Proteomes" id="UP000190776">
    <property type="component" value="Unassembled WGS sequence"/>
</dbReference>
<dbReference type="STRING" id="420778.A0A1S8BNT3"/>
<protein>
    <submittedName>
        <fullName evidence="3">Heterokaryon incompatibility protein 6, OR allele</fullName>
    </submittedName>
</protein>
<organism evidence="3 4">
    <name type="scientific">Diplodia seriata</name>
    <dbReference type="NCBI Taxonomy" id="420778"/>
    <lineage>
        <taxon>Eukaryota</taxon>
        <taxon>Fungi</taxon>
        <taxon>Dikarya</taxon>
        <taxon>Ascomycota</taxon>
        <taxon>Pezizomycotina</taxon>
        <taxon>Dothideomycetes</taxon>
        <taxon>Dothideomycetes incertae sedis</taxon>
        <taxon>Botryosphaeriales</taxon>
        <taxon>Botryosphaeriaceae</taxon>
        <taxon>Diplodia</taxon>
    </lineage>
</organism>
<dbReference type="Pfam" id="PF06985">
    <property type="entry name" value="HET"/>
    <property type="match status" value="1"/>
</dbReference>
<dbReference type="PANTHER" id="PTHR24148:SF64">
    <property type="entry name" value="HETEROKARYON INCOMPATIBILITY DOMAIN-CONTAINING PROTEIN"/>
    <property type="match status" value="1"/>
</dbReference>
<dbReference type="AlphaFoldDB" id="A0A1S8BNT3"/>
<feature type="compositionally biased region" description="Low complexity" evidence="1">
    <location>
        <begin position="171"/>
        <end position="182"/>
    </location>
</feature>
<dbReference type="InterPro" id="IPR010730">
    <property type="entry name" value="HET"/>
</dbReference>
<evidence type="ECO:0000259" key="2">
    <source>
        <dbReference type="Pfam" id="PF06985"/>
    </source>
</evidence>
<feature type="region of interest" description="Disordered" evidence="1">
    <location>
        <begin position="158"/>
        <end position="205"/>
    </location>
</feature>
<name>A0A1S8BNT3_9PEZI</name>
<dbReference type="OrthoDB" id="2157530at2759"/>
<evidence type="ECO:0000313" key="3">
    <source>
        <dbReference type="EMBL" id="OMP89171.1"/>
    </source>
</evidence>
<dbReference type="PANTHER" id="PTHR24148">
    <property type="entry name" value="ANKYRIN REPEAT DOMAIN-CONTAINING PROTEIN 39 HOMOLOG-RELATED"/>
    <property type="match status" value="1"/>
</dbReference>
<comment type="caution">
    <text evidence="3">The sequence shown here is derived from an EMBL/GenBank/DDBJ whole genome shotgun (WGS) entry which is preliminary data.</text>
</comment>
<dbReference type="EMBL" id="MSZU01000074">
    <property type="protein sequence ID" value="OMP89171.1"/>
    <property type="molecule type" value="Genomic_DNA"/>
</dbReference>
<reference evidence="3 4" key="1">
    <citation type="submission" date="2017-01" db="EMBL/GenBank/DDBJ databases">
        <title>Draft genome sequence of Diplodia seriata F98.1, a fungal species involved in grapevine trunk diseases.</title>
        <authorList>
            <person name="Robert-Siegwald G."/>
            <person name="Vallet J."/>
            <person name="Abou-Mansour E."/>
            <person name="Xu J."/>
            <person name="Rey P."/>
            <person name="Bertsch C."/>
            <person name="Rego C."/>
            <person name="Larignon P."/>
            <person name="Fontaine F."/>
            <person name="Lebrun M.-H."/>
        </authorList>
    </citation>
    <scope>NUCLEOTIDE SEQUENCE [LARGE SCALE GENOMIC DNA]</scope>
    <source>
        <strain evidence="3 4">F98.1</strain>
    </source>
</reference>